<organism evidence="2 3">
    <name type="scientific">Meripilus lineatus</name>
    <dbReference type="NCBI Taxonomy" id="2056292"/>
    <lineage>
        <taxon>Eukaryota</taxon>
        <taxon>Fungi</taxon>
        <taxon>Dikarya</taxon>
        <taxon>Basidiomycota</taxon>
        <taxon>Agaricomycotina</taxon>
        <taxon>Agaricomycetes</taxon>
        <taxon>Polyporales</taxon>
        <taxon>Meripilaceae</taxon>
        <taxon>Meripilus</taxon>
    </lineage>
</organism>
<protein>
    <submittedName>
        <fullName evidence="2">Uncharacterized protein</fullName>
    </submittedName>
</protein>
<dbReference type="Proteomes" id="UP001212997">
    <property type="component" value="Unassembled WGS sequence"/>
</dbReference>
<feature type="signal peptide" evidence="1">
    <location>
        <begin position="1"/>
        <end position="24"/>
    </location>
</feature>
<gene>
    <name evidence="2" type="ORF">NLI96_g7893</name>
</gene>
<evidence type="ECO:0000313" key="2">
    <source>
        <dbReference type="EMBL" id="KAJ3481091.1"/>
    </source>
</evidence>
<keyword evidence="1" id="KW-0732">Signal</keyword>
<keyword evidence="3" id="KW-1185">Reference proteome</keyword>
<sequence>MWSLMPTSVLSLLLAWCLVPLVNGNSYFIITEPTKSAIWTNGVENHVAWTKGLLDGLDSVDVELSRLSQDGLIFIASHGTPSIPTKPNSLNVVLQDVPPADDYYLLFLNSTHGIMYAHSQQFSIAAAGNGTGSSDPKAPTVTVSGGPNPTAVFATTFPPSANGVAVPGWRAVEGSKFQIIGMMTVMCVCLLGGVLTVL</sequence>
<accession>A0AAD5UYC4</accession>
<dbReference type="EMBL" id="JANAWD010000340">
    <property type="protein sequence ID" value="KAJ3481091.1"/>
    <property type="molecule type" value="Genomic_DNA"/>
</dbReference>
<reference evidence="2" key="1">
    <citation type="submission" date="2022-07" db="EMBL/GenBank/DDBJ databases">
        <title>Genome Sequence of Physisporinus lineatus.</title>
        <authorList>
            <person name="Buettner E."/>
        </authorList>
    </citation>
    <scope>NUCLEOTIDE SEQUENCE</scope>
    <source>
        <strain evidence="2">VT162</strain>
    </source>
</reference>
<evidence type="ECO:0000313" key="3">
    <source>
        <dbReference type="Proteomes" id="UP001212997"/>
    </source>
</evidence>
<comment type="caution">
    <text evidence="2">The sequence shown here is derived from an EMBL/GenBank/DDBJ whole genome shotgun (WGS) entry which is preliminary data.</text>
</comment>
<name>A0AAD5UYC4_9APHY</name>
<evidence type="ECO:0000256" key="1">
    <source>
        <dbReference type="SAM" id="SignalP"/>
    </source>
</evidence>
<feature type="chain" id="PRO_5042171850" evidence="1">
    <location>
        <begin position="25"/>
        <end position="198"/>
    </location>
</feature>
<proteinExistence type="predicted"/>
<dbReference type="AlphaFoldDB" id="A0AAD5UYC4"/>